<dbReference type="AlphaFoldDB" id="A0A5P2UCE5"/>
<dbReference type="Proteomes" id="UP000634660">
    <property type="component" value="Unassembled WGS sequence"/>
</dbReference>
<dbReference type="EMBL" id="BMVX01000049">
    <property type="protein sequence ID" value="GGZ98795.1"/>
    <property type="molecule type" value="Genomic_DNA"/>
</dbReference>
<evidence type="ECO:0000256" key="1">
    <source>
        <dbReference type="SAM" id="SignalP"/>
    </source>
</evidence>
<dbReference type="OrthoDB" id="3373619at2"/>
<dbReference type="KEGG" id="ssub:CP968_00165"/>
<organism evidence="3 4">
    <name type="scientific">Streptomyces subrutilus</name>
    <dbReference type="NCBI Taxonomy" id="36818"/>
    <lineage>
        <taxon>Bacteria</taxon>
        <taxon>Bacillati</taxon>
        <taxon>Actinomycetota</taxon>
        <taxon>Actinomycetes</taxon>
        <taxon>Kitasatosporales</taxon>
        <taxon>Streptomycetaceae</taxon>
        <taxon>Streptomyces</taxon>
    </lineage>
</organism>
<dbReference type="EMBL" id="CP023701">
    <property type="protein sequence ID" value="QEU76943.1"/>
    <property type="molecule type" value="Genomic_DNA"/>
</dbReference>
<evidence type="ECO:0000313" key="4">
    <source>
        <dbReference type="Proteomes" id="UP000326831"/>
    </source>
</evidence>
<accession>A0A5P2UCE5</accession>
<reference evidence="3 4" key="2">
    <citation type="submission" date="2017-09" db="EMBL/GenBank/DDBJ databases">
        <authorList>
            <person name="Lee N."/>
            <person name="Cho B.-K."/>
        </authorList>
    </citation>
    <scope>NUCLEOTIDE SEQUENCE [LARGE SCALE GENOMIC DNA]</scope>
    <source>
        <strain evidence="3 4">ATCC 27467</strain>
    </source>
</reference>
<reference evidence="2" key="3">
    <citation type="submission" date="2020-09" db="EMBL/GenBank/DDBJ databases">
        <authorList>
            <person name="Sun Q."/>
            <person name="Ohkuma M."/>
        </authorList>
    </citation>
    <scope>NUCLEOTIDE SEQUENCE</scope>
    <source>
        <strain evidence="2">JCM 4834</strain>
    </source>
</reference>
<evidence type="ECO:0000313" key="3">
    <source>
        <dbReference type="EMBL" id="QEU76943.1"/>
    </source>
</evidence>
<proteinExistence type="predicted"/>
<keyword evidence="4" id="KW-1185">Reference proteome</keyword>
<feature type="chain" id="PRO_5044622665" evidence="1">
    <location>
        <begin position="24"/>
        <end position="165"/>
    </location>
</feature>
<keyword evidence="1" id="KW-0732">Signal</keyword>
<evidence type="ECO:0000313" key="2">
    <source>
        <dbReference type="EMBL" id="GGZ98795.1"/>
    </source>
</evidence>
<reference evidence="2" key="1">
    <citation type="journal article" date="2014" name="Int. J. Syst. Evol. Microbiol.">
        <title>Complete genome sequence of Corynebacterium casei LMG S-19264T (=DSM 44701T), isolated from a smear-ripened cheese.</title>
        <authorList>
            <consortium name="US DOE Joint Genome Institute (JGI-PGF)"/>
            <person name="Walter F."/>
            <person name="Albersmeier A."/>
            <person name="Kalinowski J."/>
            <person name="Ruckert C."/>
        </authorList>
    </citation>
    <scope>NUCLEOTIDE SEQUENCE</scope>
    <source>
        <strain evidence="2">JCM 4834</strain>
    </source>
</reference>
<sequence>MAISRARKTLFVGLASVFTATTAAIGVAYAVPATVAATAADEMPYAIEDFAYPDAAKIEAEKAIVLKRGDGNIVLQACDGTEDITINTRSGQKDYCFDLKAKSGYLTLSVPKAYGIWTSDAPVKSTIEADGKTTVIDAPANDFTSYGEATAERTPATLIELRVNS</sequence>
<protein>
    <submittedName>
        <fullName evidence="2">Secreted protein</fullName>
    </submittedName>
</protein>
<name>A0A5P2UCE5_9ACTN</name>
<gene>
    <name evidence="3" type="ORF">CP968_00165</name>
    <name evidence="2" type="ORF">GCM10010371_68000</name>
</gene>
<feature type="signal peptide" evidence="1">
    <location>
        <begin position="1"/>
        <end position="23"/>
    </location>
</feature>
<dbReference type="Proteomes" id="UP000326831">
    <property type="component" value="Chromosome"/>
</dbReference>